<gene>
    <name evidence="1" type="primary">ORF34660</name>
</gene>
<organism evidence="1">
    <name type="scientific">Arion vulgaris</name>
    <dbReference type="NCBI Taxonomy" id="1028688"/>
    <lineage>
        <taxon>Eukaryota</taxon>
        <taxon>Metazoa</taxon>
        <taxon>Spiralia</taxon>
        <taxon>Lophotrochozoa</taxon>
        <taxon>Mollusca</taxon>
        <taxon>Gastropoda</taxon>
        <taxon>Heterobranchia</taxon>
        <taxon>Euthyneura</taxon>
        <taxon>Panpulmonata</taxon>
        <taxon>Eupulmonata</taxon>
        <taxon>Stylommatophora</taxon>
        <taxon>Helicina</taxon>
        <taxon>Arionoidea</taxon>
        <taxon>Arionidae</taxon>
        <taxon>Arion</taxon>
    </lineage>
</organism>
<sequence>VTISKMYLLYQEQCLAHGIVPASMWVYAKIYHSEFKGPAAKRETPCKTCERTKAILRSGDRPEKVIQMLLKEHQEPLGHDSNTTH</sequence>
<dbReference type="AlphaFoldDB" id="A0A0B6YRW8"/>
<feature type="non-terminal residue" evidence="1">
    <location>
        <position position="1"/>
    </location>
</feature>
<protein>
    <submittedName>
        <fullName evidence="1">Uncharacterized protein</fullName>
    </submittedName>
</protein>
<proteinExistence type="predicted"/>
<name>A0A0B6YRW8_9EUPU</name>
<dbReference type="EMBL" id="HACG01012073">
    <property type="protein sequence ID" value="CEK58938.1"/>
    <property type="molecule type" value="Transcribed_RNA"/>
</dbReference>
<accession>A0A0B6YRW8</accession>
<reference evidence="1" key="1">
    <citation type="submission" date="2014-12" db="EMBL/GenBank/DDBJ databases">
        <title>Insight into the proteome of Arion vulgaris.</title>
        <authorList>
            <person name="Aradska J."/>
            <person name="Bulat T."/>
            <person name="Smidak R."/>
            <person name="Sarate P."/>
            <person name="Gangsoo J."/>
            <person name="Sialana F."/>
            <person name="Bilban M."/>
            <person name="Lubec G."/>
        </authorList>
    </citation>
    <scope>NUCLEOTIDE SEQUENCE</scope>
    <source>
        <tissue evidence="1">Skin</tissue>
    </source>
</reference>
<evidence type="ECO:0000313" key="1">
    <source>
        <dbReference type="EMBL" id="CEK58938.1"/>
    </source>
</evidence>